<dbReference type="CDD" id="cd00022">
    <property type="entry name" value="BIR"/>
    <property type="match status" value="1"/>
</dbReference>
<dbReference type="OrthoDB" id="2196114at2759"/>
<keyword evidence="2" id="KW-0862">Zinc</keyword>
<evidence type="ECO:0008006" key="6">
    <source>
        <dbReference type="Google" id="ProtNLM"/>
    </source>
</evidence>
<protein>
    <recommendedName>
        <fullName evidence="6">BIR-domain-containing protein</fullName>
    </recommendedName>
</protein>
<evidence type="ECO:0000313" key="5">
    <source>
        <dbReference type="Proteomes" id="UP000242875"/>
    </source>
</evidence>
<name>A0A261XWH9_9FUNG</name>
<dbReference type="PANTHER" id="PTHR46771">
    <property type="entry name" value="DETERIN"/>
    <property type="match status" value="1"/>
</dbReference>
<keyword evidence="5" id="KW-1185">Reference proteome</keyword>
<dbReference type="Proteomes" id="UP000242875">
    <property type="component" value="Unassembled WGS sequence"/>
</dbReference>
<sequence>MEVYENRVDSFYQTEKPFWPYLHDTTFKARPQDFARAGFYFDPSPDSDDSVRCFICGKSMEAWEPDDDPLQEHSARAPGCPWVQLGFPVAAEARMAFTDADVLKVNLKDERTFPKGKHMEDVRYRTFGDRWPHEGRKGYPRRRGLAKAGWYFCPSREASDQVSCAYCGVTVAEWEPKDSPTQVHRVRGPDCPVFKSMEELGFYDESETEMEELKGMEISVEAEDKRVQEAEALQELKTPQKRPSPPLERSQQSKKRHIGENRSSAEIPITSPVTTPIESTTLASPRERAATPAPAHSSASIPQQAVKPPSPTSTIPTPASLENAPRSPTPKIDSVEEDNVDRENNISFPKQVDDSPEESDRLSFHSMPNSPKTDAAEIHLTEEQANMTVEAYIRLIIAEEVHRLRMEGDAMIQSFEAQAEEVRKRLIDM</sequence>
<dbReference type="SMART" id="SM00238">
    <property type="entry name" value="BIR"/>
    <property type="match status" value="2"/>
</dbReference>
<dbReference type="GO" id="GO:0046872">
    <property type="term" value="F:metal ion binding"/>
    <property type="evidence" value="ECO:0007669"/>
    <property type="project" value="UniProtKB-KW"/>
</dbReference>
<dbReference type="AlphaFoldDB" id="A0A261XWH9"/>
<dbReference type="InterPro" id="IPR001370">
    <property type="entry name" value="BIR_rpt"/>
</dbReference>
<reference evidence="4 5" key="1">
    <citation type="journal article" date="2017" name="Mycologia">
        <title>Bifiguratus adelaidae, gen. et sp. nov., a new member of Mucoromycotina in endophytic and soil-dwelling habitats.</title>
        <authorList>
            <person name="Torres-Cruz T.J."/>
            <person name="Billingsley Tobias T.L."/>
            <person name="Almatruk M."/>
            <person name="Hesse C."/>
            <person name="Kuske C.R."/>
            <person name="Desiro A."/>
            <person name="Benucci G.M."/>
            <person name="Bonito G."/>
            <person name="Stajich J.E."/>
            <person name="Dunlap C."/>
            <person name="Arnold A.E."/>
            <person name="Porras-Alfaro A."/>
        </authorList>
    </citation>
    <scope>NUCLEOTIDE SEQUENCE [LARGE SCALE GENOMIC DNA]</scope>
    <source>
        <strain evidence="4 5">AZ0501</strain>
    </source>
</reference>
<comment type="caution">
    <text evidence="4">The sequence shown here is derived from an EMBL/GenBank/DDBJ whole genome shotgun (WGS) entry which is preliminary data.</text>
</comment>
<keyword evidence="1" id="KW-0479">Metal-binding</keyword>
<evidence type="ECO:0000313" key="4">
    <source>
        <dbReference type="EMBL" id="OZJ02678.1"/>
    </source>
</evidence>
<proteinExistence type="predicted"/>
<gene>
    <name evidence="4" type="ORF">BZG36_04054</name>
</gene>
<evidence type="ECO:0000256" key="1">
    <source>
        <dbReference type="ARBA" id="ARBA00022723"/>
    </source>
</evidence>
<organism evidence="4 5">
    <name type="scientific">Bifiguratus adelaidae</name>
    <dbReference type="NCBI Taxonomy" id="1938954"/>
    <lineage>
        <taxon>Eukaryota</taxon>
        <taxon>Fungi</taxon>
        <taxon>Fungi incertae sedis</taxon>
        <taxon>Mucoromycota</taxon>
        <taxon>Mucoromycotina</taxon>
        <taxon>Endogonomycetes</taxon>
        <taxon>Endogonales</taxon>
        <taxon>Endogonales incertae sedis</taxon>
        <taxon>Bifiguratus</taxon>
    </lineage>
</organism>
<feature type="region of interest" description="Disordered" evidence="3">
    <location>
        <begin position="234"/>
        <end position="371"/>
    </location>
</feature>
<evidence type="ECO:0000256" key="3">
    <source>
        <dbReference type="SAM" id="MobiDB-lite"/>
    </source>
</evidence>
<evidence type="ECO:0000256" key="2">
    <source>
        <dbReference type="ARBA" id="ARBA00022833"/>
    </source>
</evidence>
<dbReference type="EMBL" id="MVBO01000134">
    <property type="protein sequence ID" value="OZJ02678.1"/>
    <property type="molecule type" value="Genomic_DNA"/>
</dbReference>
<dbReference type="Pfam" id="PF00653">
    <property type="entry name" value="BIR"/>
    <property type="match status" value="2"/>
</dbReference>
<dbReference type="SUPFAM" id="SSF57924">
    <property type="entry name" value="Inhibitor of apoptosis (IAP) repeat"/>
    <property type="match status" value="2"/>
</dbReference>
<dbReference type="Gene3D" id="1.10.1170.10">
    <property type="entry name" value="Inhibitor Of Apoptosis Protein (2mihbC-IAP-1), Chain A"/>
    <property type="match status" value="2"/>
</dbReference>
<dbReference type="PANTHER" id="PTHR46771:SF5">
    <property type="entry name" value="DETERIN"/>
    <property type="match status" value="1"/>
</dbReference>
<dbReference type="PROSITE" id="PS50143">
    <property type="entry name" value="BIR_REPEAT_2"/>
    <property type="match status" value="2"/>
</dbReference>
<feature type="compositionally biased region" description="Polar residues" evidence="3">
    <location>
        <begin position="271"/>
        <end position="283"/>
    </location>
</feature>
<accession>A0A261XWH9</accession>
<dbReference type="InterPro" id="IPR051190">
    <property type="entry name" value="Baculoviral_IAP"/>
</dbReference>
<feature type="compositionally biased region" description="Low complexity" evidence="3">
    <location>
        <begin position="290"/>
        <end position="305"/>
    </location>
</feature>